<comment type="caution">
    <text evidence="4">The sequence shown here is derived from an EMBL/GenBank/DDBJ whole genome shotgun (WGS) entry which is preliminary data.</text>
</comment>
<dbReference type="Gene3D" id="3.40.50.720">
    <property type="entry name" value="NAD(P)-binding Rossmann-like Domain"/>
    <property type="match status" value="1"/>
</dbReference>
<dbReference type="PANTHER" id="PTHR43833:SF5">
    <property type="entry name" value="TRK SYSTEM POTASSIUM UPTAKE PROTEIN TRKA"/>
    <property type="match status" value="1"/>
</dbReference>
<gene>
    <name evidence="4" type="primary">trkA_1</name>
    <name evidence="4" type="ORF">NCTC13150_01969</name>
</gene>
<dbReference type="InterPro" id="IPR006037">
    <property type="entry name" value="RCK_C"/>
</dbReference>
<dbReference type="GO" id="GO:0006813">
    <property type="term" value="P:potassium ion transport"/>
    <property type="evidence" value="ECO:0007669"/>
    <property type="project" value="InterPro"/>
</dbReference>
<dbReference type="Proteomes" id="UP000377798">
    <property type="component" value="Unassembled WGS sequence"/>
</dbReference>
<dbReference type="RefSeq" id="WP_131749917.1">
    <property type="nucleotide sequence ID" value="NZ_CAACYI010000001.1"/>
</dbReference>
<evidence type="ECO:0000256" key="1">
    <source>
        <dbReference type="ARBA" id="ARBA00022448"/>
    </source>
</evidence>
<dbReference type="PANTHER" id="PTHR43833">
    <property type="entry name" value="POTASSIUM CHANNEL PROTEIN 2-RELATED-RELATED"/>
    <property type="match status" value="1"/>
</dbReference>
<evidence type="ECO:0000313" key="4">
    <source>
        <dbReference type="EMBL" id="VFB17376.1"/>
    </source>
</evidence>
<dbReference type="InterPro" id="IPR036291">
    <property type="entry name" value="NAD(P)-bd_dom_sf"/>
</dbReference>
<evidence type="ECO:0000313" key="5">
    <source>
        <dbReference type="Proteomes" id="UP000377798"/>
    </source>
</evidence>
<proteinExistence type="predicted"/>
<keyword evidence="1" id="KW-0813">Transport</keyword>
<protein>
    <submittedName>
        <fullName evidence="4">Trk system potassium uptake protein trkA</fullName>
    </submittedName>
</protein>
<evidence type="ECO:0000259" key="3">
    <source>
        <dbReference type="PROSITE" id="PS51202"/>
    </source>
</evidence>
<dbReference type="InterPro" id="IPR036721">
    <property type="entry name" value="RCK_C_sf"/>
</dbReference>
<dbReference type="Pfam" id="PF02254">
    <property type="entry name" value="TrkA_N"/>
    <property type="match status" value="1"/>
</dbReference>
<dbReference type="GO" id="GO:0008324">
    <property type="term" value="F:monoatomic cation transmembrane transporter activity"/>
    <property type="evidence" value="ECO:0007669"/>
    <property type="project" value="InterPro"/>
</dbReference>
<accession>A0A8H2M9X5</accession>
<dbReference type="Pfam" id="PF02080">
    <property type="entry name" value="TrkA_C"/>
    <property type="match status" value="2"/>
</dbReference>
<name>A0A8H2M9X5_9FIRM</name>
<feature type="domain" description="RCK C-terminal" evidence="3">
    <location>
        <begin position="355"/>
        <end position="437"/>
    </location>
</feature>
<sequence>MKFCVIGDNLIALDLVERLLTQEIEVYWLCQNKSWDYPKNKNLRVEEFSYQNLNHFGDMDYTLILGDNDEENILQAYFCKKQMDTYTIVLVQNHSLTKTNILETFDFVDEYLYPSENMADYIIHFSIEDQGLPRRKYLHPHLNIWAYTLEDRHPKIGQKVKDLFLDGTLIVAIYRKGDFLIPQGETVLRKGDRLFLLGNGSLEAFRRQDALDQDNSTGKAFWILGDSIYAKELALCLEDEGYECIVTIPRDQSLKAWHRALPKALVNQAKLTSLETFNQMDTKKILGVICASQDDNENVVMSLLAREVGLLKTICLLNYKDYAKATEKVVHGVQMIPRIAIASQVFSMVHLPGKIHITPLPGGTCELLELELLKDAPIIDKALKDMVLPDGVIIGAVLRHKQLIIPSGQLTFKKDDRLIILEKTSLREDLLNRIYRKDQQSMLKKWIGGSR</sequence>
<feature type="domain" description="RCK C-terminal" evidence="3">
    <location>
        <begin position="132"/>
        <end position="214"/>
    </location>
</feature>
<dbReference type="EMBL" id="CAACYI010000001">
    <property type="protein sequence ID" value="VFB17376.1"/>
    <property type="molecule type" value="Genomic_DNA"/>
</dbReference>
<keyword evidence="5" id="KW-1185">Reference proteome</keyword>
<reference evidence="4 5" key="1">
    <citation type="submission" date="2019-02" db="EMBL/GenBank/DDBJ databases">
        <authorList>
            <consortium name="Pathogen Informatics"/>
        </authorList>
    </citation>
    <scope>NUCLEOTIDE SEQUENCE [LARGE SCALE GENOMIC DNA]</scope>
    <source>
        <strain evidence="4 5">3012STDY7089603</strain>
    </source>
</reference>
<dbReference type="InterPro" id="IPR003148">
    <property type="entry name" value="RCK_N"/>
</dbReference>
<dbReference type="PROSITE" id="PS51202">
    <property type="entry name" value="RCK_C"/>
    <property type="match status" value="2"/>
</dbReference>
<dbReference type="Gene3D" id="3.30.70.1450">
    <property type="entry name" value="Regulator of K+ conductance, C-terminal domain"/>
    <property type="match status" value="2"/>
</dbReference>
<organism evidence="4 5">
    <name type="scientific">Urinicoccus massiliensis</name>
    <dbReference type="NCBI Taxonomy" id="1723382"/>
    <lineage>
        <taxon>Bacteria</taxon>
        <taxon>Bacillati</taxon>
        <taxon>Bacillota</taxon>
        <taxon>Tissierellia</taxon>
        <taxon>Tissierellales</taxon>
        <taxon>Peptoniphilaceae</taxon>
        <taxon>Urinicoccus</taxon>
    </lineage>
</organism>
<keyword evidence="2" id="KW-0406">Ion transport</keyword>
<dbReference type="AlphaFoldDB" id="A0A8H2M9X5"/>
<dbReference type="InterPro" id="IPR050721">
    <property type="entry name" value="Trk_Ktr_HKT_K-transport"/>
</dbReference>
<dbReference type="SUPFAM" id="SSF51735">
    <property type="entry name" value="NAD(P)-binding Rossmann-fold domains"/>
    <property type="match status" value="1"/>
</dbReference>
<dbReference type="SUPFAM" id="SSF116726">
    <property type="entry name" value="TrkA C-terminal domain-like"/>
    <property type="match status" value="2"/>
</dbReference>
<evidence type="ECO:0000256" key="2">
    <source>
        <dbReference type="ARBA" id="ARBA00023065"/>
    </source>
</evidence>